<evidence type="ECO:0000256" key="6">
    <source>
        <dbReference type="ARBA" id="ARBA00022842"/>
    </source>
</evidence>
<evidence type="ECO:0000256" key="5">
    <source>
        <dbReference type="ARBA" id="ARBA00022801"/>
    </source>
</evidence>
<reference evidence="9 10" key="1">
    <citation type="submission" date="2023-07" db="EMBL/GenBank/DDBJ databases">
        <title>The novel representative of Negativicutes class, Anaeroselena agilis gen. nov. sp. nov.</title>
        <authorList>
            <person name="Prokofeva M.I."/>
            <person name="Elcheninov A.G."/>
            <person name="Klyukina A."/>
            <person name="Kublanov I.V."/>
            <person name="Frolov E.N."/>
            <person name="Podosokorskaya O.A."/>
        </authorList>
    </citation>
    <scope>NUCLEOTIDE SEQUENCE [LARGE SCALE GENOMIC DNA]</scope>
    <source>
        <strain evidence="9 10">4137-cl</strain>
    </source>
</reference>
<evidence type="ECO:0000256" key="4">
    <source>
        <dbReference type="ARBA" id="ARBA00021948"/>
    </source>
</evidence>
<dbReference type="EC" id="3.1.3.71" evidence="3 8"/>
<dbReference type="PANTHER" id="PTHR37311:SF1">
    <property type="entry name" value="2-PHOSPHOSULFOLACTATE PHOSPHATASE-RELATED"/>
    <property type="match status" value="1"/>
</dbReference>
<organism evidence="9 10">
    <name type="scientific">Anaeroselena agilis</name>
    <dbReference type="NCBI Taxonomy" id="3063788"/>
    <lineage>
        <taxon>Bacteria</taxon>
        <taxon>Bacillati</taxon>
        <taxon>Bacillota</taxon>
        <taxon>Negativicutes</taxon>
        <taxon>Acetonemataceae</taxon>
        <taxon>Anaeroselena</taxon>
    </lineage>
</organism>
<evidence type="ECO:0000256" key="3">
    <source>
        <dbReference type="ARBA" id="ARBA00012953"/>
    </source>
</evidence>
<evidence type="ECO:0000256" key="1">
    <source>
        <dbReference type="ARBA" id="ARBA00001946"/>
    </source>
</evidence>
<dbReference type="EMBL" id="JAUOZS010000001">
    <property type="protein sequence ID" value="MDT8900878.1"/>
    <property type="molecule type" value="Genomic_DNA"/>
</dbReference>
<dbReference type="InterPro" id="IPR005238">
    <property type="entry name" value="ComB-like"/>
</dbReference>
<sequence>MTIDVYFTPQDYIARPPSGECAVAVLDIFRATTSMVTAFANGSRRIIPVKTVEEALALKKRHPGGLLAGERQARPIAGFDLGNSPFEYNRSAVDGKTIIMTTTNGTTALKTAEQATKVYIGAFVNAAALCRILSSLSSDIVILCAGTRGQLTIEDALCAGLLADRLAGRGDLSDAAVAALAIYNDYRTDLVRRTSLGTHARYLAAIGYGADIDYCLRQDLFDIVPVFQNGEVTDPAAT</sequence>
<gene>
    <name evidence="8" type="primary">comB</name>
    <name evidence="9" type="ORF">Q4T40_06475</name>
</gene>
<dbReference type="Proteomes" id="UP001254848">
    <property type="component" value="Unassembled WGS sequence"/>
</dbReference>
<comment type="cofactor">
    <cofactor evidence="1 8">
        <name>Mg(2+)</name>
        <dbReference type="ChEBI" id="CHEBI:18420"/>
    </cofactor>
</comment>
<protein>
    <recommendedName>
        <fullName evidence="4 8">Probable 2-phosphosulfolactate phosphatase</fullName>
        <ecNumber evidence="3 8">3.1.3.71</ecNumber>
    </recommendedName>
</protein>
<dbReference type="RefSeq" id="WP_413779410.1">
    <property type="nucleotide sequence ID" value="NZ_JAUOZS010000001.1"/>
</dbReference>
<dbReference type="InterPro" id="IPR036702">
    <property type="entry name" value="ComB-like_sf"/>
</dbReference>
<comment type="caution">
    <text evidence="9">The sequence shown here is derived from an EMBL/GenBank/DDBJ whole genome shotgun (WGS) entry which is preliminary data.</text>
</comment>
<evidence type="ECO:0000313" key="9">
    <source>
        <dbReference type="EMBL" id="MDT8900878.1"/>
    </source>
</evidence>
<keyword evidence="10" id="KW-1185">Reference proteome</keyword>
<name>A0ABU3NVQ0_9FIRM</name>
<proteinExistence type="inferred from homology"/>
<comment type="similarity">
    <text evidence="2 8">Belongs to the ComB family.</text>
</comment>
<dbReference type="PANTHER" id="PTHR37311">
    <property type="entry name" value="2-PHOSPHOSULFOLACTATE PHOSPHATASE-RELATED"/>
    <property type="match status" value="1"/>
</dbReference>
<accession>A0ABU3NVQ0</accession>
<evidence type="ECO:0000256" key="7">
    <source>
        <dbReference type="ARBA" id="ARBA00033711"/>
    </source>
</evidence>
<dbReference type="Gene3D" id="3.90.1560.10">
    <property type="entry name" value="ComB-like"/>
    <property type="match status" value="1"/>
</dbReference>
<comment type="catalytic activity">
    <reaction evidence="7 8">
        <text>(2R)-O-phospho-3-sulfolactate + H2O = (2R)-3-sulfolactate + phosphate</text>
        <dbReference type="Rhea" id="RHEA:23416"/>
        <dbReference type="ChEBI" id="CHEBI:15377"/>
        <dbReference type="ChEBI" id="CHEBI:15597"/>
        <dbReference type="ChEBI" id="CHEBI:43474"/>
        <dbReference type="ChEBI" id="CHEBI:58738"/>
        <dbReference type="EC" id="3.1.3.71"/>
    </reaction>
</comment>
<keyword evidence="6 8" id="KW-0460">Magnesium</keyword>
<dbReference type="SUPFAM" id="SSF142823">
    <property type="entry name" value="ComB-like"/>
    <property type="match status" value="1"/>
</dbReference>
<dbReference type="Pfam" id="PF04029">
    <property type="entry name" value="2-ph_phosp"/>
    <property type="match status" value="1"/>
</dbReference>
<keyword evidence="5 8" id="KW-0378">Hydrolase</keyword>
<evidence type="ECO:0000256" key="2">
    <source>
        <dbReference type="ARBA" id="ARBA00009997"/>
    </source>
</evidence>
<evidence type="ECO:0000313" key="10">
    <source>
        <dbReference type="Proteomes" id="UP001254848"/>
    </source>
</evidence>
<evidence type="ECO:0000256" key="8">
    <source>
        <dbReference type="HAMAP-Rule" id="MF_00490"/>
    </source>
</evidence>
<dbReference type="HAMAP" id="MF_00490">
    <property type="entry name" value="ComB"/>
    <property type="match status" value="1"/>
</dbReference>